<dbReference type="InterPro" id="IPR013120">
    <property type="entry name" value="FAR_NAD-bd"/>
</dbReference>
<accession>A0ABP7DP70</accession>
<keyword evidence="5" id="KW-1185">Reference proteome</keyword>
<dbReference type="InterPro" id="IPR010080">
    <property type="entry name" value="Thioester_reductase-like_dom"/>
</dbReference>
<gene>
    <name evidence="4" type="ORF">GCM10023082_02600</name>
</gene>
<dbReference type="Pfam" id="PF07993">
    <property type="entry name" value="NAD_binding_4"/>
    <property type="match status" value="1"/>
</dbReference>
<keyword evidence="2" id="KW-0597">Phosphoprotein</keyword>
<dbReference type="InterPro" id="IPR020806">
    <property type="entry name" value="PKS_PP-bd"/>
</dbReference>
<dbReference type="PROSITE" id="PS50075">
    <property type="entry name" value="CARRIER"/>
    <property type="match status" value="1"/>
</dbReference>
<protein>
    <recommendedName>
        <fullName evidence="3">Carrier domain-containing protein</fullName>
    </recommendedName>
</protein>
<dbReference type="RefSeq" id="WP_345639979.1">
    <property type="nucleotide sequence ID" value="NZ_BAABEP010000001.1"/>
</dbReference>
<name>A0ABP7DP70_9ACTN</name>
<dbReference type="InterPro" id="IPR006162">
    <property type="entry name" value="Ppantetheine_attach_site"/>
</dbReference>
<dbReference type="SUPFAM" id="SSF56801">
    <property type="entry name" value="Acetyl-CoA synthetase-like"/>
    <property type="match status" value="1"/>
</dbReference>
<dbReference type="SUPFAM" id="SSF51735">
    <property type="entry name" value="NAD(P)-binding Rossmann-fold domains"/>
    <property type="match status" value="1"/>
</dbReference>
<dbReference type="SMART" id="SM00823">
    <property type="entry name" value="PKS_PP"/>
    <property type="match status" value="1"/>
</dbReference>
<proteinExistence type="predicted"/>
<dbReference type="Pfam" id="PF00550">
    <property type="entry name" value="PP-binding"/>
    <property type="match status" value="1"/>
</dbReference>
<dbReference type="Proteomes" id="UP001499884">
    <property type="component" value="Unassembled WGS sequence"/>
</dbReference>
<dbReference type="EMBL" id="BAABEP010000001">
    <property type="protein sequence ID" value="GAA3708032.1"/>
    <property type="molecule type" value="Genomic_DNA"/>
</dbReference>
<reference evidence="5" key="1">
    <citation type="journal article" date="2019" name="Int. J. Syst. Evol. Microbiol.">
        <title>The Global Catalogue of Microorganisms (GCM) 10K type strain sequencing project: providing services to taxonomists for standard genome sequencing and annotation.</title>
        <authorList>
            <consortium name="The Broad Institute Genomics Platform"/>
            <consortium name="The Broad Institute Genome Sequencing Center for Infectious Disease"/>
            <person name="Wu L."/>
            <person name="Ma J."/>
        </authorList>
    </citation>
    <scope>NUCLEOTIDE SEQUENCE [LARGE SCALE GENOMIC DNA]</scope>
    <source>
        <strain evidence="5">JCM 30846</strain>
    </source>
</reference>
<dbReference type="InterPro" id="IPR009081">
    <property type="entry name" value="PP-bd_ACP"/>
</dbReference>
<dbReference type="Gene3D" id="1.10.1200.10">
    <property type="entry name" value="ACP-like"/>
    <property type="match status" value="1"/>
</dbReference>
<dbReference type="PANTHER" id="PTHR44845:SF6">
    <property type="entry name" value="BETA-ALANINE-ACTIVATING ENZYME"/>
    <property type="match status" value="1"/>
</dbReference>
<evidence type="ECO:0000313" key="5">
    <source>
        <dbReference type="Proteomes" id="UP001499884"/>
    </source>
</evidence>
<dbReference type="InterPro" id="IPR045851">
    <property type="entry name" value="AMP-bd_C_sf"/>
</dbReference>
<dbReference type="InterPro" id="IPR036736">
    <property type="entry name" value="ACP-like_sf"/>
</dbReference>
<organism evidence="4 5">
    <name type="scientific">Streptomyces tremellae</name>
    <dbReference type="NCBI Taxonomy" id="1124239"/>
    <lineage>
        <taxon>Bacteria</taxon>
        <taxon>Bacillati</taxon>
        <taxon>Actinomycetota</taxon>
        <taxon>Actinomycetes</taxon>
        <taxon>Kitasatosporales</taxon>
        <taxon>Streptomycetaceae</taxon>
        <taxon>Streptomyces</taxon>
    </lineage>
</organism>
<evidence type="ECO:0000256" key="2">
    <source>
        <dbReference type="ARBA" id="ARBA00022553"/>
    </source>
</evidence>
<evidence type="ECO:0000313" key="4">
    <source>
        <dbReference type="EMBL" id="GAA3708032.1"/>
    </source>
</evidence>
<comment type="caution">
    <text evidence="4">The sequence shown here is derived from an EMBL/GenBank/DDBJ whole genome shotgun (WGS) entry which is preliminary data.</text>
</comment>
<dbReference type="PANTHER" id="PTHR44845">
    <property type="entry name" value="CARRIER DOMAIN-CONTAINING PROTEIN"/>
    <property type="match status" value="1"/>
</dbReference>
<evidence type="ECO:0000256" key="1">
    <source>
        <dbReference type="ARBA" id="ARBA00022450"/>
    </source>
</evidence>
<evidence type="ECO:0000259" key="3">
    <source>
        <dbReference type="PROSITE" id="PS50075"/>
    </source>
</evidence>
<dbReference type="CDD" id="cd05235">
    <property type="entry name" value="SDR_e1"/>
    <property type="match status" value="1"/>
</dbReference>
<dbReference type="InterPro" id="IPR036291">
    <property type="entry name" value="NAD(P)-bd_dom_sf"/>
</dbReference>
<dbReference type="SUPFAM" id="SSF47336">
    <property type="entry name" value="ACP-like"/>
    <property type="match status" value="1"/>
</dbReference>
<sequence length="566" mass="60957">MSTSRQLANDPLTSAWAAGLRSSLRAYARHHLPDAMVPAHFVVLPDLPKLPNGKVDRGALPPLTAEESPETAYVAPRTAVETQLARIWQDLLGIAKVGVETDFFDLGGDSLTVLQMAAQVREVYDVRLDLRRMFEDPTVAQLARMVSSQADPAVTGAGNPRGVGAEVMLADAVLPADITPEEGALPATRGPYRHVLLTGGTGYTGAFLLRELLDRSAAIVHVVVRADGAAQAAERVGQNLAEYGLLRDGDMDRIAGVPGDTGRPYLGMTRAAYAGLAADVELIIHNAAISSWIVPYPKIKPVNVFGAREVLRLACRSRIKAVHFVSTIGVYPGHPGEQTWGEGPLTETEHVVGGYRQSKWVADTLMLQARARGVPAHVYRLGAVTGSQATGACSSDTFINHLIKGCIQLGAYLDLDLFLDLVPVDYCAAAVAHIALGGGSEQAVFNVPSARSTAMTDIFELITGYGYRLRRLDYSDWYRELAAAVERGEDNELAVYLPLFGKDEPAEEVGYEGSRPVFATDHLRSALADSGISCKPVDRELFDLYLDHFVSTGFLPAPDAAHRQIP</sequence>
<dbReference type="PROSITE" id="PS00012">
    <property type="entry name" value="PHOSPHOPANTETHEINE"/>
    <property type="match status" value="1"/>
</dbReference>
<keyword evidence="1" id="KW-0596">Phosphopantetheine</keyword>
<dbReference type="Gene3D" id="3.30.300.30">
    <property type="match status" value="1"/>
</dbReference>
<dbReference type="Gene3D" id="3.40.50.720">
    <property type="entry name" value="NAD(P)-binding Rossmann-like Domain"/>
    <property type="match status" value="1"/>
</dbReference>
<dbReference type="NCBIfam" id="TIGR01746">
    <property type="entry name" value="Thioester-redct"/>
    <property type="match status" value="1"/>
</dbReference>
<feature type="domain" description="Carrier" evidence="3">
    <location>
        <begin position="75"/>
        <end position="150"/>
    </location>
</feature>